<keyword evidence="2" id="KW-0413">Isomerase</keyword>
<dbReference type="PANTHER" id="PTHR12110:SF41">
    <property type="entry name" value="INOSOSE DEHYDRATASE"/>
    <property type="match status" value="1"/>
</dbReference>
<protein>
    <submittedName>
        <fullName evidence="2">Xylose isomerase-like TIM barrel</fullName>
    </submittedName>
</protein>
<organism evidence="2 3">
    <name type="scientific">Lacipirellula limnantheis</name>
    <dbReference type="NCBI Taxonomy" id="2528024"/>
    <lineage>
        <taxon>Bacteria</taxon>
        <taxon>Pseudomonadati</taxon>
        <taxon>Planctomycetota</taxon>
        <taxon>Planctomycetia</taxon>
        <taxon>Pirellulales</taxon>
        <taxon>Lacipirellulaceae</taxon>
        <taxon>Lacipirellula</taxon>
    </lineage>
</organism>
<reference evidence="2 3" key="1">
    <citation type="submission" date="2019-02" db="EMBL/GenBank/DDBJ databases">
        <title>Deep-cultivation of Planctomycetes and their phenomic and genomic characterization uncovers novel biology.</title>
        <authorList>
            <person name="Wiegand S."/>
            <person name="Jogler M."/>
            <person name="Boedeker C."/>
            <person name="Pinto D."/>
            <person name="Vollmers J."/>
            <person name="Rivas-Marin E."/>
            <person name="Kohn T."/>
            <person name="Peeters S.H."/>
            <person name="Heuer A."/>
            <person name="Rast P."/>
            <person name="Oberbeckmann S."/>
            <person name="Bunk B."/>
            <person name="Jeske O."/>
            <person name="Meyerdierks A."/>
            <person name="Storesund J.E."/>
            <person name="Kallscheuer N."/>
            <person name="Luecker S."/>
            <person name="Lage O.M."/>
            <person name="Pohl T."/>
            <person name="Merkel B.J."/>
            <person name="Hornburger P."/>
            <person name="Mueller R.-W."/>
            <person name="Bruemmer F."/>
            <person name="Labrenz M."/>
            <person name="Spormann A.M."/>
            <person name="Op den Camp H."/>
            <person name="Overmann J."/>
            <person name="Amann R."/>
            <person name="Jetten M.S.M."/>
            <person name="Mascher T."/>
            <person name="Medema M.H."/>
            <person name="Devos D.P."/>
            <person name="Kaster A.-K."/>
            <person name="Ovreas L."/>
            <person name="Rohde M."/>
            <person name="Galperin M.Y."/>
            <person name="Jogler C."/>
        </authorList>
    </citation>
    <scope>NUCLEOTIDE SEQUENCE [LARGE SCALE GENOMIC DNA]</scope>
    <source>
        <strain evidence="2 3">I41</strain>
    </source>
</reference>
<dbReference type="SUPFAM" id="SSF51658">
    <property type="entry name" value="Xylose isomerase-like"/>
    <property type="match status" value="1"/>
</dbReference>
<feature type="domain" description="Xylose isomerase-like TIM barrel" evidence="1">
    <location>
        <begin position="26"/>
        <end position="257"/>
    </location>
</feature>
<dbReference type="InterPro" id="IPR036237">
    <property type="entry name" value="Xyl_isomerase-like_sf"/>
</dbReference>
<dbReference type="Gene3D" id="3.20.20.150">
    <property type="entry name" value="Divalent-metal-dependent TIM barrel enzymes"/>
    <property type="match status" value="1"/>
</dbReference>
<dbReference type="AlphaFoldDB" id="A0A517TUC3"/>
<dbReference type="InterPro" id="IPR050312">
    <property type="entry name" value="IolE/XylAMocC-like"/>
</dbReference>
<evidence type="ECO:0000313" key="3">
    <source>
        <dbReference type="Proteomes" id="UP000317909"/>
    </source>
</evidence>
<dbReference type="Pfam" id="PF01261">
    <property type="entry name" value="AP_endonuc_2"/>
    <property type="match status" value="1"/>
</dbReference>
<dbReference type="KEGG" id="llh:I41_11490"/>
<dbReference type="GO" id="GO:0016853">
    <property type="term" value="F:isomerase activity"/>
    <property type="evidence" value="ECO:0007669"/>
    <property type="project" value="UniProtKB-KW"/>
</dbReference>
<accession>A0A517TUC3</accession>
<dbReference type="PANTHER" id="PTHR12110">
    <property type="entry name" value="HYDROXYPYRUVATE ISOMERASE"/>
    <property type="match status" value="1"/>
</dbReference>
<keyword evidence="3" id="KW-1185">Reference proteome</keyword>
<sequence>MIGVRIAIQTKCLAQPLRQALHTAGRLDADGVQIDLRQELPVAELSDTALRQLRKMLNDLNLRVGSVAFPTRRGFANPEQLERRIEATLEAMHAASRLGSRVILIMLGPCPVLESAERATLLEALGTLSAHGNRLGVELALQSTASPEELANLLDELPEGATGLDLNPAELVLSGGSPREFVERLGTRVTHLFANDAVRGFGSTGGSDVELGRGATDFPELLAMLEEHGYRGWATIERRSSRQPVADVENAVRFLRSL</sequence>
<dbReference type="Proteomes" id="UP000317909">
    <property type="component" value="Chromosome"/>
</dbReference>
<gene>
    <name evidence="2" type="ORF">I41_11490</name>
</gene>
<evidence type="ECO:0000313" key="2">
    <source>
        <dbReference type="EMBL" id="QDT71984.1"/>
    </source>
</evidence>
<dbReference type="EMBL" id="CP036339">
    <property type="protein sequence ID" value="QDT71984.1"/>
    <property type="molecule type" value="Genomic_DNA"/>
</dbReference>
<dbReference type="InterPro" id="IPR013022">
    <property type="entry name" value="Xyl_isomerase-like_TIM-brl"/>
</dbReference>
<evidence type="ECO:0000259" key="1">
    <source>
        <dbReference type="Pfam" id="PF01261"/>
    </source>
</evidence>
<name>A0A517TUC3_9BACT</name>
<proteinExistence type="predicted"/>